<evidence type="ECO:0000313" key="2">
    <source>
        <dbReference type="Proteomes" id="UP000507470"/>
    </source>
</evidence>
<sequence length="150" mass="17183">MPTLPFPMFPRVLEREIRAATFAFSRPLNTTEKKFAQEGFRKKPDGSIECVSCGIETQVNLQIKWTIYEVARLHKPSCGVHQEKLDYICRRSILINAQRPRGTYTFSNEVIKESLSKGFTGDSIMKAAIRFFVLFGAYPETGDMVEYIMC</sequence>
<accession>A0A6J8EYI4</accession>
<gene>
    <name evidence="1" type="ORF">MCOR_56734</name>
</gene>
<name>A0A6J8EYI4_MYTCO</name>
<dbReference type="EMBL" id="CACVKT020010086">
    <property type="protein sequence ID" value="CAC5424863.1"/>
    <property type="molecule type" value="Genomic_DNA"/>
</dbReference>
<dbReference type="AlphaFoldDB" id="A0A6J8EYI4"/>
<dbReference type="Proteomes" id="UP000507470">
    <property type="component" value="Unassembled WGS sequence"/>
</dbReference>
<reference evidence="1 2" key="1">
    <citation type="submission" date="2020-06" db="EMBL/GenBank/DDBJ databases">
        <authorList>
            <person name="Li R."/>
            <person name="Bekaert M."/>
        </authorList>
    </citation>
    <scope>NUCLEOTIDE SEQUENCE [LARGE SCALE GENOMIC DNA]</scope>
    <source>
        <strain evidence="2">wild</strain>
    </source>
</reference>
<protein>
    <submittedName>
        <fullName evidence="1">Uncharacterized protein</fullName>
    </submittedName>
</protein>
<proteinExistence type="predicted"/>
<keyword evidence="2" id="KW-1185">Reference proteome</keyword>
<evidence type="ECO:0000313" key="1">
    <source>
        <dbReference type="EMBL" id="CAC5424863.1"/>
    </source>
</evidence>
<organism evidence="1 2">
    <name type="scientific">Mytilus coruscus</name>
    <name type="common">Sea mussel</name>
    <dbReference type="NCBI Taxonomy" id="42192"/>
    <lineage>
        <taxon>Eukaryota</taxon>
        <taxon>Metazoa</taxon>
        <taxon>Spiralia</taxon>
        <taxon>Lophotrochozoa</taxon>
        <taxon>Mollusca</taxon>
        <taxon>Bivalvia</taxon>
        <taxon>Autobranchia</taxon>
        <taxon>Pteriomorphia</taxon>
        <taxon>Mytilida</taxon>
        <taxon>Mytiloidea</taxon>
        <taxon>Mytilidae</taxon>
        <taxon>Mytilinae</taxon>
        <taxon>Mytilus</taxon>
    </lineage>
</organism>